<dbReference type="InterPro" id="IPR002931">
    <property type="entry name" value="Transglutaminase-like"/>
</dbReference>
<evidence type="ECO:0000256" key="3">
    <source>
        <dbReference type="ARBA" id="ARBA00022833"/>
    </source>
</evidence>
<name>A0AAV9J0R6_CYACA</name>
<organism evidence="6 7">
    <name type="scientific">Cyanidium caldarium</name>
    <name type="common">Red alga</name>
    <dbReference type="NCBI Taxonomy" id="2771"/>
    <lineage>
        <taxon>Eukaryota</taxon>
        <taxon>Rhodophyta</taxon>
        <taxon>Bangiophyceae</taxon>
        <taxon>Cyanidiales</taxon>
        <taxon>Cyanidiaceae</taxon>
        <taxon>Cyanidium</taxon>
    </lineage>
</organism>
<dbReference type="PANTHER" id="PTHR12143">
    <property type="entry name" value="PEPTIDE N-GLYCANASE PNGASE -RELATED"/>
    <property type="match status" value="1"/>
</dbReference>
<dbReference type="SMART" id="SM00460">
    <property type="entry name" value="TGc"/>
    <property type="match status" value="1"/>
</dbReference>
<sequence length="421" mass="46296">MALPVRIWHRGQVMEFDEEVRDASVSLREFREVLARRTAIAPAEQLLLWIGGGGAVRLAEVRAEVQAVEAMVPVLDALEEQRRMVSGGMLVLVERCGGRPLALMRRVLGEYAIALRATGAEAAARVRALGTVPVTRLVAEADARLAHAAVSGGEGAFAVADVCGTAARVAAALRWFKREHFRWVQRPPCRSCGGDTVGAGVDAPNAQEAQALAGTVELYRCAAGCPGQTRFARYNDAAHLLTASRCGRCGEWAQAFTLALRVCGVERVRMVFDCEDHVWTEFWSDTLERWVHADACEEALDQPLLYARGWGKRLSWVLGMSARDDENAVVLADRSRQYTPREQWPEMDRRRQQNSGHLHDVHTLLQLLASLLGGDFDAGSSDPDPEEECTPNHADTAQLLRPRQSGAPEWITQRGEGGCRK</sequence>
<keyword evidence="3" id="KW-0862">Zinc</keyword>
<dbReference type="SUPFAM" id="SSF54001">
    <property type="entry name" value="Cysteine proteinases"/>
    <property type="match status" value="1"/>
</dbReference>
<dbReference type="GO" id="GO:0006516">
    <property type="term" value="P:glycoprotein catabolic process"/>
    <property type="evidence" value="ECO:0007669"/>
    <property type="project" value="TreeGrafter"/>
</dbReference>
<dbReference type="GO" id="GO:0046872">
    <property type="term" value="F:metal ion binding"/>
    <property type="evidence" value="ECO:0007669"/>
    <property type="project" value="UniProtKB-KW"/>
</dbReference>
<dbReference type="AlphaFoldDB" id="A0AAV9J0R6"/>
<evidence type="ECO:0000256" key="2">
    <source>
        <dbReference type="ARBA" id="ARBA00022723"/>
    </source>
</evidence>
<feature type="domain" description="Transglutaminase-like" evidence="5">
    <location>
        <begin position="241"/>
        <end position="297"/>
    </location>
</feature>
<feature type="region of interest" description="Disordered" evidence="4">
    <location>
        <begin position="375"/>
        <end position="421"/>
    </location>
</feature>
<dbReference type="PANTHER" id="PTHR12143:SF19">
    <property type="entry name" value="PEPTIDE-N(4)-(N-ACETYL-BETA-GLUCOSAMINYL)ASPARAGINE AMIDASE"/>
    <property type="match status" value="1"/>
</dbReference>
<gene>
    <name evidence="6" type="ORF">CDCA_CDCA16G4119</name>
</gene>
<dbReference type="GO" id="GO:0005634">
    <property type="term" value="C:nucleus"/>
    <property type="evidence" value="ECO:0007669"/>
    <property type="project" value="TreeGrafter"/>
</dbReference>
<keyword evidence="7" id="KW-1185">Reference proteome</keyword>
<proteinExistence type="inferred from homology"/>
<evidence type="ECO:0000256" key="4">
    <source>
        <dbReference type="SAM" id="MobiDB-lite"/>
    </source>
</evidence>
<keyword evidence="2" id="KW-0479">Metal-binding</keyword>
<evidence type="ECO:0000313" key="7">
    <source>
        <dbReference type="Proteomes" id="UP001301350"/>
    </source>
</evidence>
<comment type="caution">
    <text evidence="6">The sequence shown here is derived from an EMBL/GenBank/DDBJ whole genome shotgun (WGS) entry which is preliminary data.</text>
</comment>
<accession>A0AAV9J0R6</accession>
<dbReference type="Gene3D" id="3.10.620.30">
    <property type="match status" value="1"/>
</dbReference>
<dbReference type="Gene3D" id="2.20.25.10">
    <property type="match status" value="1"/>
</dbReference>
<evidence type="ECO:0000256" key="1">
    <source>
        <dbReference type="ARBA" id="ARBA00009390"/>
    </source>
</evidence>
<dbReference type="EMBL" id="JANCYW010000016">
    <property type="protein sequence ID" value="KAK4538094.1"/>
    <property type="molecule type" value="Genomic_DNA"/>
</dbReference>
<dbReference type="Pfam" id="PF01841">
    <property type="entry name" value="Transglut_core"/>
    <property type="match status" value="1"/>
</dbReference>
<evidence type="ECO:0000259" key="5">
    <source>
        <dbReference type="SMART" id="SM00460"/>
    </source>
</evidence>
<protein>
    <recommendedName>
        <fullName evidence="5">Transglutaminase-like domain-containing protein</fullName>
    </recommendedName>
</protein>
<dbReference type="GO" id="GO:0005829">
    <property type="term" value="C:cytosol"/>
    <property type="evidence" value="ECO:0007669"/>
    <property type="project" value="TreeGrafter"/>
</dbReference>
<dbReference type="InterPro" id="IPR038765">
    <property type="entry name" value="Papain-like_cys_pep_sf"/>
</dbReference>
<dbReference type="Proteomes" id="UP001301350">
    <property type="component" value="Unassembled WGS sequence"/>
</dbReference>
<reference evidence="6 7" key="1">
    <citation type="submission" date="2022-07" db="EMBL/GenBank/DDBJ databases">
        <title>Genome-wide signatures of adaptation to extreme environments.</title>
        <authorList>
            <person name="Cho C.H."/>
            <person name="Yoon H.S."/>
        </authorList>
    </citation>
    <scope>NUCLEOTIDE SEQUENCE [LARGE SCALE GENOMIC DNA]</scope>
    <source>
        <strain evidence="6 7">DBV 063 E5</strain>
    </source>
</reference>
<evidence type="ECO:0000313" key="6">
    <source>
        <dbReference type="EMBL" id="KAK4538094.1"/>
    </source>
</evidence>
<comment type="similarity">
    <text evidence="1">Belongs to the transglutaminase-like superfamily. PNGase family.</text>
</comment>
<dbReference type="InterPro" id="IPR050883">
    <property type="entry name" value="PNGase"/>
</dbReference>
<dbReference type="GO" id="GO:0000224">
    <property type="term" value="F:peptide-N4-(N-acetyl-beta-glucosaminyl)asparagine amidase activity"/>
    <property type="evidence" value="ECO:0007669"/>
    <property type="project" value="TreeGrafter"/>
</dbReference>